<dbReference type="Pfam" id="PF00534">
    <property type="entry name" value="Glycos_transf_1"/>
    <property type="match status" value="1"/>
</dbReference>
<dbReference type="InterPro" id="IPR001296">
    <property type="entry name" value="Glyco_trans_1"/>
</dbReference>
<comment type="caution">
    <text evidence="2">The sequence shown here is derived from an EMBL/GenBank/DDBJ whole genome shotgun (WGS) entry which is preliminary data.</text>
</comment>
<dbReference type="PANTHER" id="PTHR12526">
    <property type="entry name" value="GLYCOSYLTRANSFERASE"/>
    <property type="match status" value="1"/>
</dbReference>
<accession>A0A4S2EJG3</accession>
<dbReference type="GO" id="GO:0016757">
    <property type="term" value="F:glycosyltransferase activity"/>
    <property type="evidence" value="ECO:0007669"/>
    <property type="project" value="InterPro"/>
</dbReference>
<gene>
    <name evidence="2" type="ORF">E5342_12700</name>
</gene>
<dbReference type="PANTHER" id="PTHR12526:SF630">
    <property type="entry name" value="GLYCOSYLTRANSFERASE"/>
    <property type="match status" value="1"/>
</dbReference>
<dbReference type="SUPFAM" id="SSF53756">
    <property type="entry name" value="UDP-Glycosyltransferase/glycogen phosphorylase"/>
    <property type="match status" value="1"/>
</dbReference>
<dbReference type="Proteomes" id="UP000310032">
    <property type="component" value="Unassembled WGS sequence"/>
</dbReference>
<reference evidence="2 3" key="1">
    <citation type="submission" date="2019-04" db="EMBL/GenBank/DDBJ databases">
        <title>Microbes associate with the intestines of laboratory mice.</title>
        <authorList>
            <person name="Navarre W."/>
            <person name="Wong E."/>
            <person name="Huang K."/>
            <person name="Tropini C."/>
            <person name="Ng K."/>
            <person name="Yu B."/>
        </authorList>
    </citation>
    <scope>NUCLEOTIDE SEQUENCE [LARGE SCALE GENOMIC DNA]</scope>
    <source>
        <strain evidence="2 3">NM39_I3</strain>
    </source>
</reference>
<name>A0A4S2EJG3_PARDI</name>
<dbReference type="CDD" id="cd03801">
    <property type="entry name" value="GT4_PimA-like"/>
    <property type="match status" value="1"/>
</dbReference>
<sequence length="249" mass="28995">MFDEFYNTYPRYVTRMCRSADALVTVSSSFVNMLRKYELNKFIYCLPNCVEYPKSFRKDLYHDKLRLVFIGRIDEVKGMYDILDCLYRYKDVLQDKVELHIGGVGDEIRFRRVIKDYDLSAMIVRHGWVKGDEKVDLFCSSDVFIHPSHFESFGIAILEAMSYGLPVITTMIGGIPDFFEDMKSGIAVTPGNVDEIYNAILLFVNNRFLISQFGNHGREIAKRFTPAHVEQYLQEIYNNCNCKQLKNGY</sequence>
<protein>
    <submittedName>
        <fullName evidence="2">Glycosyltransferase</fullName>
    </submittedName>
</protein>
<dbReference type="Gene3D" id="3.40.50.2000">
    <property type="entry name" value="Glycogen Phosphorylase B"/>
    <property type="match status" value="2"/>
</dbReference>
<keyword evidence="2" id="KW-0808">Transferase</keyword>
<evidence type="ECO:0000259" key="1">
    <source>
        <dbReference type="Pfam" id="PF00534"/>
    </source>
</evidence>
<feature type="domain" description="Glycosyl transferase family 1" evidence="1">
    <location>
        <begin position="57"/>
        <end position="219"/>
    </location>
</feature>
<evidence type="ECO:0000313" key="3">
    <source>
        <dbReference type="Proteomes" id="UP000310032"/>
    </source>
</evidence>
<dbReference type="EMBL" id="SRYM01000038">
    <property type="protein sequence ID" value="TGY56186.1"/>
    <property type="molecule type" value="Genomic_DNA"/>
</dbReference>
<organism evidence="2 3">
    <name type="scientific">Parabacteroides distasonis</name>
    <dbReference type="NCBI Taxonomy" id="823"/>
    <lineage>
        <taxon>Bacteria</taxon>
        <taxon>Pseudomonadati</taxon>
        <taxon>Bacteroidota</taxon>
        <taxon>Bacteroidia</taxon>
        <taxon>Bacteroidales</taxon>
        <taxon>Tannerellaceae</taxon>
        <taxon>Parabacteroides</taxon>
    </lineage>
</organism>
<dbReference type="AlphaFoldDB" id="A0A4S2EJG3"/>
<proteinExistence type="predicted"/>
<evidence type="ECO:0000313" key="2">
    <source>
        <dbReference type="EMBL" id="TGY56186.1"/>
    </source>
</evidence>